<keyword evidence="4 6" id="KW-1133">Transmembrane helix</keyword>
<evidence type="ECO:0000256" key="1">
    <source>
        <dbReference type="ARBA" id="ARBA00004651"/>
    </source>
</evidence>
<accession>A0A080M899</accession>
<evidence type="ECO:0000256" key="6">
    <source>
        <dbReference type="SAM" id="Phobius"/>
    </source>
</evidence>
<reference evidence="7" key="1">
    <citation type="submission" date="2014-02" db="EMBL/GenBank/DDBJ databases">
        <title>Expanding our view of genomic diversity in Candidatus Accumulibacter clades.</title>
        <authorList>
            <person name="Skennerton C.T."/>
            <person name="Barr J.J."/>
            <person name="Slater F.R."/>
            <person name="Bond P.L."/>
            <person name="Tyson G.W."/>
        </authorList>
    </citation>
    <scope>NUCLEOTIDE SEQUENCE [LARGE SCALE GENOMIC DNA]</scope>
</reference>
<protein>
    <submittedName>
        <fullName evidence="7">Membrane protein</fullName>
    </submittedName>
</protein>
<dbReference type="Pfam" id="PF06146">
    <property type="entry name" value="PsiE"/>
    <property type="match status" value="1"/>
</dbReference>
<dbReference type="STRING" id="1453999.AW06_001376"/>
<evidence type="ECO:0000256" key="2">
    <source>
        <dbReference type="ARBA" id="ARBA00022475"/>
    </source>
</evidence>
<comment type="caution">
    <text evidence="7">The sequence shown here is derived from an EMBL/GenBank/DDBJ whole genome shotgun (WGS) entry which is preliminary data.</text>
</comment>
<feature type="transmembrane region" description="Helical" evidence="6">
    <location>
        <begin position="107"/>
        <end position="128"/>
    </location>
</feature>
<keyword evidence="2" id="KW-1003">Cell membrane</keyword>
<dbReference type="InterPro" id="IPR020948">
    <property type="entry name" value="P_starv_induced_PsiE-like"/>
</dbReference>
<name>A0A080M899_9PROT</name>
<dbReference type="RefSeq" id="WP_337958749.1">
    <property type="nucleotide sequence ID" value="NZ_JDST02000024.1"/>
</dbReference>
<proteinExistence type="predicted"/>
<evidence type="ECO:0000313" key="8">
    <source>
        <dbReference type="Proteomes" id="UP000021315"/>
    </source>
</evidence>
<dbReference type="GO" id="GO:0005886">
    <property type="term" value="C:plasma membrane"/>
    <property type="evidence" value="ECO:0007669"/>
    <property type="project" value="UniProtKB-SubCell"/>
</dbReference>
<sequence length="196" mass="21930">MFALQVLVVHCGGGAANHRYRHVASPTLLERQEKEAMNDHENATESSIHRVSDDPLVRRLQASIRHAARILAVLMVLVIWWGVADVVYVLYSRVSTHPYYLLEISDILATFGAFMAVLIAIEVFVNIISYLDEGGLQLDIVLATAYMAVLRKIIILDYKEISPEYVYATAALAIALALGYWLSRTQQQNHLPARAP</sequence>
<evidence type="ECO:0000256" key="5">
    <source>
        <dbReference type="ARBA" id="ARBA00023136"/>
    </source>
</evidence>
<feature type="transmembrane region" description="Helical" evidence="6">
    <location>
        <begin position="165"/>
        <end position="182"/>
    </location>
</feature>
<evidence type="ECO:0000256" key="3">
    <source>
        <dbReference type="ARBA" id="ARBA00022692"/>
    </source>
</evidence>
<keyword evidence="3 6" id="KW-0812">Transmembrane</keyword>
<keyword evidence="8" id="KW-1185">Reference proteome</keyword>
<comment type="subcellular location">
    <subcellularLocation>
        <location evidence="1">Cell membrane</location>
        <topology evidence="1">Multi-pass membrane protein</topology>
    </subcellularLocation>
</comment>
<dbReference type="Proteomes" id="UP000021315">
    <property type="component" value="Unassembled WGS sequence"/>
</dbReference>
<evidence type="ECO:0000256" key="4">
    <source>
        <dbReference type="ARBA" id="ARBA00022989"/>
    </source>
</evidence>
<gene>
    <name evidence="7" type="ORF">AW06_001376</name>
</gene>
<dbReference type="AlphaFoldDB" id="A0A080M899"/>
<evidence type="ECO:0000313" key="7">
    <source>
        <dbReference type="EMBL" id="KFB77517.1"/>
    </source>
</evidence>
<feature type="transmembrane region" description="Helical" evidence="6">
    <location>
        <begin position="68"/>
        <end position="91"/>
    </location>
</feature>
<feature type="transmembrane region" description="Helical" evidence="6">
    <location>
        <begin position="140"/>
        <end position="159"/>
    </location>
</feature>
<organism evidence="7 8">
    <name type="scientific">Candidatus Accumulibacter cognatus</name>
    <dbReference type="NCBI Taxonomy" id="2954383"/>
    <lineage>
        <taxon>Bacteria</taxon>
        <taxon>Pseudomonadati</taxon>
        <taxon>Pseudomonadota</taxon>
        <taxon>Betaproteobacteria</taxon>
        <taxon>Candidatus Accumulibacter</taxon>
    </lineage>
</organism>
<keyword evidence="5 6" id="KW-0472">Membrane</keyword>
<dbReference type="EMBL" id="JDST02000024">
    <property type="protein sequence ID" value="KFB77517.1"/>
    <property type="molecule type" value="Genomic_DNA"/>
</dbReference>